<evidence type="ECO:0000313" key="3">
    <source>
        <dbReference type="Proteomes" id="UP000603434"/>
    </source>
</evidence>
<dbReference type="InterPro" id="IPR009628">
    <property type="entry name" value="Phage_tape_measure_N"/>
</dbReference>
<accession>A0A8J6NRR0</accession>
<gene>
    <name evidence="2" type="ORF">H8E23_06060</name>
</gene>
<proteinExistence type="predicted"/>
<sequence>MADKETKVIVSADTSRYERSMRDAKSASDKATSAIKQGWDSVKGPMIAAAAVIGAVTYAMYKCVEAANVQEAAENRLGAVLKATGGAAGYNLDQLKKMASAMQAVTTVGDEVILSGMAILATFKQIRGEGFERTMMAAADMSEVMQQDLKSSLVMLGKAMNDPIANLSAMTRAGVQFTIQQKDQIKTLWESGKTVEAQNIILKEMESQFGGAAKAARDVFGGAVNAAKGVFGDLIEEIGFGITKNEAWIQLVKDTETAMKGAIQAIKDNKDEIKKWADAVAGSLDVALKLAEGIAKIGTAAYRATKYVAALGMSLTTEVAAIDLLNGIEGGGGRFRGKGVTGLWEPEVPKVGRVVGGDTTKPDQEKFDKELERIVSQEEEKFQIALYSQSRMEELMMESGARISQMEYDRSQREIKMAKDAQEQKLDFYEAAAGGISKTFMQIAQAGGKQSKKAFEVYKAFSLVEATISGYKAILQAMSAYPPPYSFIMAGIAGAAAAVQIGLISSAQPPSYDKGGISTTPGVYYAGVPEAHIPLQGGKVPVSIDGGGQTFIIHMDNPVFQDTETQQRVFVQIAEVVAKRVAPGAVVQNYRDDKEIRAMVRGKL</sequence>
<dbReference type="AlphaFoldDB" id="A0A8J6NRR0"/>
<dbReference type="Pfam" id="PF06791">
    <property type="entry name" value="TMP_2"/>
    <property type="match status" value="1"/>
</dbReference>
<dbReference type="Proteomes" id="UP000603434">
    <property type="component" value="Unassembled WGS sequence"/>
</dbReference>
<evidence type="ECO:0000313" key="2">
    <source>
        <dbReference type="EMBL" id="MBC8360942.1"/>
    </source>
</evidence>
<organism evidence="2 3">
    <name type="scientific">Candidatus Desulfatibia profunda</name>
    <dbReference type="NCBI Taxonomy" id="2841695"/>
    <lineage>
        <taxon>Bacteria</taxon>
        <taxon>Pseudomonadati</taxon>
        <taxon>Thermodesulfobacteriota</taxon>
        <taxon>Desulfobacteria</taxon>
        <taxon>Desulfobacterales</taxon>
        <taxon>Desulfobacterales incertae sedis</taxon>
        <taxon>Candidatus Desulfatibia</taxon>
    </lineage>
</organism>
<dbReference type="EMBL" id="JACNJH010000113">
    <property type="protein sequence ID" value="MBC8360942.1"/>
    <property type="molecule type" value="Genomic_DNA"/>
</dbReference>
<evidence type="ECO:0000259" key="1">
    <source>
        <dbReference type="Pfam" id="PF06791"/>
    </source>
</evidence>
<protein>
    <submittedName>
        <fullName evidence="2">Phage tail length tape measure family protein</fullName>
    </submittedName>
</protein>
<comment type="caution">
    <text evidence="2">The sequence shown here is derived from an EMBL/GenBank/DDBJ whole genome shotgun (WGS) entry which is preliminary data.</text>
</comment>
<name>A0A8J6NRR0_9BACT</name>
<reference evidence="2 3" key="1">
    <citation type="submission" date="2020-08" db="EMBL/GenBank/DDBJ databases">
        <title>Bridging the membrane lipid divide: bacteria of the FCB group superphylum have the potential to synthesize archaeal ether lipids.</title>
        <authorList>
            <person name="Villanueva L."/>
            <person name="Von Meijenfeldt F.A.B."/>
            <person name="Westbye A.B."/>
            <person name="Yadav S."/>
            <person name="Hopmans E.C."/>
            <person name="Dutilh B.E."/>
            <person name="Sinninghe Damste J.S."/>
        </authorList>
    </citation>
    <scope>NUCLEOTIDE SEQUENCE [LARGE SCALE GENOMIC DNA]</scope>
    <source>
        <strain evidence="2">NIOZ-UU30</strain>
    </source>
</reference>
<feature type="domain" description="Bacteriophage tail tape measure N-terminal" evidence="1">
    <location>
        <begin position="45"/>
        <end position="186"/>
    </location>
</feature>